<accession>A0ABU1VEY1</accession>
<keyword evidence="3" id="KW-1003">Cell membrane</keyword>
<keyword evidence="3" id="KW-0472">Membrane</keyword>
<organism evidence="8 9">
    <name type="scientific">Hydrogenophaga laconesensis</name>
    <dbReference type="NCBI Taxonomy" id="1805971"/>
    <lineage>
        <taxon>Bacteria</taxon>
        <taxon>Pseudomonadati</taxon>
        <taxon>Pseudomonadota</taxon>
        <taxon>Betaproteobacteria</taxon>
        <taxon>Burkholderiales</taxon>
        <taxon>Comamonadaceae</taxon>
        <taxon>Hydrogenophaga</taxon>
    </lineage>
</organism>
<dbReference type="InterPro" id="IPR017871">
    <property type="entry name" value="ABC_transporter-like_CS"/>
</dbReference>
<keyword evidence="6" id="KW-0029">Amino-acid transport</keyword>
<gene>
    <name evidence="8" type="ORF">J2X09_003782</name>
</gene>
<comment type="similarity">
    <text evidence="1">Belongs to the ABC transporter superfamily.</text>
</comment>
<evidence type="ECO:0000256" key="6">
    <source>
        <dbReference type="ARBA" id="ARBA00022970"/>
    </source>
</evidence>
<dbReference type="PANTHER" id="PTHR43820">
    <property type="entry name" value="HIGH-AFFINITY BRANCHED-CHAIN AMINO ACID TRANSPORT ATP-BINDING PROTEIN LIVF"/>
    <property type="match status" value="1"/>
</dbReference>
<evidence type="ECO:0000256" key="2">
    <source>
        <dbReference type="ARBA" id="ARBA00022448"/>
    </source>
</evidence>
<keyword evidence="9" id="KW-1185">Reference proteome</keyword>
<dbReference type="Pfam" id="PF00005">
    <property type="entry name" value="ABC_tran"/>
    <property type="match status" value="1"/>
</dbReference>
<proteinExistence type="inferred from homology"/>
<dbReference type="SMART" id="SM00382">
    <property type="entry name" value="AAA"/>
    <property type="match status" value="1"/>
</dbReference>
<reference evidence="8 9" key="1">
    <citation type="submission" date="2023-07" db="EMBL/GenBank/DDBJ databases">
        <title>Sorghum-associated microbial communities from plants grown in Nebraska, USA.</title>
        <authorList>
            <person name="Schachtman D."/>
        </authorList>
    </citation>
    <scope>NUCLEOTIDE SEQUENCE [LARGE SCALE GENOMIC DNA]</scope>
    <source>
        <strain evidence="8 9">BE240</strain>
    </source>
</reference>
<dbReference type="RefSeq" id="WP_204734702.1">
    <property type="nucleotide sequence ID" value="NZ_JAVDWE010000011.1"/>
</dbReference>
<dbReference type="Proteomes" id="UP001265550">
    <property type="component" value="Unassembled WGS sequence"/>
</dbReference>
<dbReference type="InterPro" id="IPR027417">
    <property type="entry name" value="P-loop_NTPase"/>
</dbReference>
<evidence type="ECO:0000256" key="4">
    <source>
        <dbReference type="ARBA" id="ARBA00022741"/>
    </source>
</evidence>
<evidence type="ECO:0000256" key="1">
    <source>
        <dbReference type="ARBA" id="ARBA00005417"/>
    </source>
</evidence>
<dbReference type="PANTHER" id="PTHR43820:SF4">
    <property type="entry name" value="HIGH-AFFINITY BRANCHED-CHAIN AMINO ACID TRANSPORT ATP-BINDING PROTEIN LIVF"/>
    <property type="match status" value="1"/>
</dbReference>
<evidence type="ECO:0000313" key="8">
    <source>
        <dbReference type="EMBL" id="MDR7096029.1"/>
    </source>
</evidence>
<dbReference type="InterPro" id="IPR003593">
    <property type="entry name" value="AAA+_ATPase"/>
</dbReference>
<dbReference type="PROSITE" id="PS00211">
    <property type="entry name" value="ABC_TRANSPORTER_1"/>
    <property type="match status" value="1"/>
</dbReference>
<protein>
    <submittedName>
        <fullName evidence="8">Branched-chain amino acid transport system ATP-binding protein</fullName>
    </submittedName>
</protein>
<evidence type="ECO:0000256" key="5">
    <source>
        <dbReference type="ARBA" id="ARBA00022840"/>
    </source>
</evidence>
<dbReference type="SUPFAM" id="SSF52540">
    <property type="entry name" value="P-loop containing nucleoside triphosphate hydrolases"/>
    <property type="match status" value="1"/>
</dbReference>
<dbReference type="EMBL" id="JAVDWE010000011">
    <property type="protein sequence ID" value="MDR7096029.1"/>
    <property type="molecule type" value="Genomic_DNA"/>
</dbReference>
<dbReference type="CDD" id="cd03224">
    <property type="entry name" value="ABC_TM1139_LivF_branched"/>
    <property type="match status" value="1"/>
</dbReference>
<keyword evidence="4" id="KW-0547">Nucleotide-binding</keyword>
<dbReference type="InterPro" id="IPR052156">
    <property type="entry name" value="BCAA_Transport_ATP-bd_LivF"/>
</dbReference>
<name>A0ABU1VEY1_9BURK</name>
<sequence length="244" mass="26528">MSRVLLSVDNLHASYGPIRALRGVSFEVREGETVSVIGANGAGKTSLMRAISGLLPLSEGKASFLGKDIRTSAPHQLARMGMLHVPEGRGTLQTMLVEENLRLAWEIRPTDRPFADAVAEVYSRFPRLQERSTQLAGNLSGGEQQMLAVARAIINRPQLLLLDEPSMGLSPRFTSEVFRALRELRDAGVSILLVEQNVSRALGLAHRAMVLTHGEFTLEGPAADLAHDPRVMASYMGHADADAR</sequence>
<dbReference type="GO" id="GO:0005524">
    <property type="term" value="F:ATP binding"/>
    <property type="evidence" value="ECO:0007669"/>
    <property type="project" value="UniProtKB-KW"/>
</dbReference>
<dbReference type="Gene3D" id="3.40.50.300">
    <property type="entry name" value="P-loop containing nucleotide triphosphate hydrolases"/>
    <property type="match status" value="1"/>
</dbReference>
<dbReference type="InterPro" id="IPR003439">
    <property type="entry name" value="ABC_transporter-like_ATP-bd"/>
</dbReference>
<feature type="domain" description="ABC transporter" evidence="7">
    <location>
        <begin position="6"/>
        <end position="238"/>
    </location>
</feature>
<evidence type="ECO:0000259" key="7">
    <source>
        <dbReference type="PROSITE" id="PS50893"/>
    </source>
</evidence>
<evidence type="ECO:0000256" key="3">
    <source>
        <dbReference type="ARBA" id="ARBA00022475"/>
    </source>
</evidence>
<evidence type="ECO:0000313" key="9">
    <source>
        <dbReference type="Proteomes" id="UP001265550"/>
    </source>
</evidence>
<keyword evidence="2" id="KW-0813">Transport</keyword>
<dbReference type="PROSITE" id="PS50893">
    <property type="entry name" value="ABC_TRANSPORTER_2"/>
    <property type="match status" value="1"/>
</dbReference>
<keyword evidence="5 8" id="KW-0067">ATP-binding</keyword>
<comment type="caution">
    <text evidence="8">The sequence shown here is derived from an EMBL/GenBank/DDBJ whole genome shotgun (WGS) entry which is preliminary data.</text>
</comment>